<dbReference type="InterPro" id="IPR000760">
    <property type="entry name" value="Inositol_monophosphatase-like"/>
</dbReference>
<evidence type="ECO:0000256" key="3">
    <source>
        <dbReference type="ARBA" id="ARBA00009759"/>
    </source>
</evidence>
<organism evidence="9">
    <name type="scientific">candidate division WOR-3 bacterium</name>
    <dbReference type="NCBI Taxonomy" id="2052148"/>
    <lineage>
        <taxon>Bacteria</taxon>
        <taxon>Bacteria division WOR-3</taxon>
    </lineage>
</organism>
<dbReference type="GO" id="GO:0008934">
    <property type="term" value="F:inositol monophosphate 1-phosphatase activity"/>
    <property type="evidence" value="ECO:0007669"/>
    <property type="project" value="InterPro"/>
</dbReference>
<dbReference type="GO" id="GO:0046872">
    <property type="term" value="F:metal ion binding"/>
    <property type="evidence" value="ECO:0007669"/>
    <property type="project" value="UniProtKB-KW"/>
</dbReference>
<name>A0A7V3KMX4_UNCW3</name>
<evidence type="ECO:0000256" key="1">
    <source>
        <dbReference type="ARBA" id="ARBA00001033"/>
    </source>
</evidence>
<evidence type="ECO:0000256" key="8">
    <source>
        <dbReference type="RuleBase" id="RU364068"/>
    </source>
</evidence>
<comment type="catalytic activity">
    <reaction evidence="1 8">
        <text>a myo-inositol phosphate + H2O = myo-inositol + phosphate</text>
        <dbReference type="Rhea" id="RHEA:24056"/>
        <dbReference type="ChEBI" id="CHEBI:15377"/>
        <dbReference type="ChEBI" id="CHEBI:17268"/>
        <dbReference type="ChEBI" id="CHEBI:43474"/>
        <dbReference type="ChEBI" id="CHEBI:84139"/>
        <dbReference type="EC" id="3.1.3.25"/>
    </reaction>
</comment>
<dbReference type="InterPro" id="IPR020583">
    <property type="entry name" value="Inositol_monoP_metal-BS"/>
</dbReference>
<evidence type="ECO:0000256" key="2">
    <source>
        <dbReference type="ARBA" id="ARBA00001946"/>
    </source>
</evidence>
<evidence type="ECO:0000256" key="7">
    <source>
        <dbReference type="PIRSR" id="PIRSR600760-2"/>
    </source>
</evidence>
<dbReference type="InterPro" id="IPR022337">
    <property type="entry name" value="Inositol_monophosphatase_SuhB"/>
</dbReference>
<dbReference type="CDD" id="cd01639">
    <property type="entry name" value="IMPase"/>
    <property type="match status" value="1"/>
</dbReference>
<accession>A0A7V3KMX4</accession>
<dbReference type="GO" id="GO:0006020">
    <property type="term" value="P:inositol metabolic process"/>
    <property type="evidence" value="ECO:0007669"/>
    <property type="project" value="TreeGrafter"/>
</dbReference>
<dbReference type="EMBL" id="DTGD01000081">
    <property type="protein sequence ID" value="HGB35687.1"/>
    <property type="molecule type" value="Genomic_DNA"/>
</dbReference>
<comment type="cofactor">
    <cofactor evidence="2 7 8">
        <name>Mg(2+)</name>
        <dbReference type="ChEBI" id="CHEBI:18420"/>
    </cofactor>
</comment>
<sequence>MEEYLQAALKTVIEAGDFLKENFGKVQDIQAEEKKANDLVSFVDRETEKMIRDRILKEFPDHQFLGEELGNNEKTGRFLWVIDPLDGTKNFLSGIEIFAISCALLYDGEPIVGVVYNPVKNELFYATKGGGAFKNGRKIEVNRNLPLERTLFATAFPFREKSRFDFLNKVFKRLYFQFSDVRRLGSAALDLCYVAEGIFSVFYEYGLSIWDIAAGSLIVQEAGGVVRDFSGGTDYLKSGNIVAGRDDAVSMVVDTIRRLGWILP</sequence>
<dbReference type="EC" id="3.1.3.25" evidence="8"/>
<dbReference type="InterPro" id="IPR033942">
    <property type="entry name" value="IMPase"/>
</dbReference>
<feature type="binding site" evidence="7">
    <location>
        <position position="85"/>
    </location>
    <ligand>
        <name>Mg(2+)</name>
        <dbReference type="ChEBI" id="CHEBI:18420"/>
        <label>1</label>
        <note>catalytic</note>
    </ligand>
</feature>
<dbReference type="PROSITE" id="PS00630">
    <property type="entry name" value="IMP_2"/>
    <property type="match status" value="1"/>
</dbReference>
<feature type="binding site" evidence="7">
    <location>
        <position position="83"/>
    </location>
    <ligand>
        <name>Mg(2+)</name>
        <dbReference type="ChEBI" id="CHEBI:18420"/>
        <label>1</label>
        <note>catalytic</note>
    </ligand>
</feature>
<reference evidence="9" key="1">
    <citation type="journal article" date="2020" name="mSystems">
        <title>Genome- and Community-Level Interaction Insights into Carbon Utilization and Element Cycling Functions of Hydrothermarchaeota in Hydrothermal Sediment.</title>
        <authorList>
            <person name="Zhou Z."/>
            <person name="Liu Y."/>
            <person name="Xu W."/>
            <person name="Pan J."/>
            <person name="Luo Z.H."/>
            <person name="Li M."/>
        </authorList>
    </citation>
    <scope>NUCLEOTIDE SEQUENCE [LARGE SCALE GENOMIC DNA]</scope>
    <source>
        <strain evidence="9">SpSt-754</strain>
    </source>
</reference>
<dbReference type="Gene3D" id="3.30.540.10">
    <property type="entry name" value="Fructose-1,6-Bisphosphatase, subunit A, domain 1"/>
    <property type="match status" value="1"/>
</dbReference>
<dbReference type="PANTHER" id="PTHR20854">
    <property type="entry name" value="INOSITOL MONOPHOSPHATASE"/>
    <property type="match status" value="1"/>
</dbReference>
<evidence type="ECO:0000256" key="5">
    <source>
        <dbReference type="ARBA" id="ARBA00022801"/>
    </source>
</evidence>
<feature type="binding site" evidence="7">
    <location>
        <position position="67"/>
    </location>
    <ligand>
        <name>Mg(2+)</name>
        <dbReference type="ChEBI" id="CHEBI:18420"/>
        <label>1</label>
        <note>catalytic</note>
    </ligand>
</feature>
<feature type="binding site" evidence="7">
    <location>
        <position position="211"/>
    </location>
    <ligand>
        <name>Mg(2+)</name>
        <dbReference type="ChEBI" id="CHEBI:18420"/>
        <label>1</label>
        <note>catalytic</note>
    </ligand>
</feature>
<evidence type="ECO:0000256" key="6">
    <source>
        <dbReference type="ARBA" id="ARBA00022842"/>
    </source>
</evidence>
<dbReference type="SUPFAM" id="SSF56655">
    <property type="entry name" value="Carbohydrate phosphatase"/>
    <property type="match status" value="1"/>
</dbReference>
<keyword evidence="4 7" id="KW-0479">Metal-binding</keyword>
<dbReference type="Gene3D" id="3.40.190.80">
    <property type="match status" value="1"/>
</dbReference>
<protein>
    <recommendedName>
        <fullName evidence="8">Inositol-1-monophosphatase</fullName>
        <ecNumber evidence="8">3.1.3.25</ecNumber>
    </recommendedName>
</protein>
<dbReference type="FunFam" id="3.30.540.10:FF:000003">
    <property type="entry name" value="Inositol-1-monophosphatase"/>
    <property type="match status" value="1"/>
</dbReference>
<feature type="binding site" evidence="7">
    <location>
        <position position="86"/>
    </location>
    <ligand>
        <name>Mg(2+)</name>
        <dbReference type="ChEBI" id="CHEBI:18420"/>
        <label>1</label>
        <note>catalytic</note>
    </ligand>
</feature>
<comment type="similarity">
    <text evidence="3 8">Belongs to the inositol monophosphatase superfamily.</text>
</comment>
<keyword evidence="5 8" id="KW-0378">Hydrolase</keyword>
<dbReference type="GO" id="GO:0007165">
    <property type="term" value="P:signal transduction"/>
    <property type="evidence" value="ECO:0007669"/>
    <property type="project" value="TreeGrafter"/>
</dbReference>
<dbReference type="PANTHER" id="PTHR20854:SF4">
    <property type="entry name" value="INOSITOL-1-MONOPHOSPHATASE-RELATED"/>
    <property type="match status" value="1"/>
</dbReference>
<proteinExistence type="inferred from homology"/>
<dbReference type="Pfam" id="PF00459">
    <property type="entry name" value="Inositol_P"/>
    <property type="match status" value="1"/>
</dbReference>
<comment type="caution">
    <text evidence="9">The sequence shown here is derived from an EMBL/GenBank/DDBJ whole genome shotgun (WGS) entry which is preliminary data.</text>
</comment>
<evidence type="ECO:0000256" key="4">
    <source>
        <dbReference type="ARBA" id="ARBA00022723"/>
    </source>
</evidence>
<dbReference type="GO" id="GO:0046854">
    <property type="term" value="P:phosphatidylinositol phosphate biosynthetic process"/>
    <property type="evidence" value="ECO:0007669"/>
    <property type="project" value="InterPro"/>
</dbReference>
<dbReference type="AlphaFoldDB" id="A0A7V3KMX4"/>
<gene>
    <name evidence="9" type="ORF">ENV38_02120</name>
</gene>
<evidence type="ECO:0000313" key="9">
    <source>
        <dbReference type="EMBL" id="HGB35687.1"/>
    </source>
</evidence>
<dbReference type="PROSITE" id="PS00629">
    <property type="entry name" value="IMP_1"/>
    <property type="match status" value="1"/>
</dbReference>
<dbReference type="PRINTS" id="PR01959">
    <property type="entry name" value="SBIMPHPHTASE"/>
</dbReference>
<keyword evidence="6 7" id="KW-0460">Magnesium</keyword>
<dbReference type="InterPro" id="IPR020550">
    <property type="entry name" value="Inositol_monophosphatase_CS"/>
</dbReference>
<dbReference type="PRINTS" id="PR00377">
    <property type="entry name" value="IMPHPHTASES"/>
</dbReference>